<accession>A0A8J8MPT3</accession>
<evidence type="ECO:0000313" key="2">
    <source>
        <dbReference type="Proteomes" id="UP000683246"/>
    </source>
</evidence>
<dbReference type="EMBL" id="CP058649">
    <property type="protein sequence ID" value="QUI25404.1"/>
    <property type="molecule type" value="Genomic_DNA"/>
</dbReference>
<dbReference type="KEGG" id="vpy:HZI73_25265"/>
<name>A0A8J8MPT3_9FIRM</name>
<organism evidence="1 2">
    <name type="scientific">Vallitalea pronyensis</name>
    <dbReference type="NCBI Taxonomy" id="1348613"/>
    <lineage>
        <taxon>Bacteria</taxon>
        <taxon>Bacillati</taxon>
        <taxon>Bacillota</taxon>
        <taxon>Clostridia</taxon>
        <taxon>Lachnospirales</taxon>
        <taxon>Vallitaleaceae</taxon>
        <taxon>Vallitalea</taxon>
    </lineage>
</organism>
<evidence type="ECO:0000313" key="1">
    <source>
        <dbReference type="EMBL" id="QUI25404.1"/>
    </source>
</evidence>
<protein>
    <submittedName>
        <fullName evidence="1">Uncharacterized protein</fullName>
    </submittedName>
</protein>
<dbReference type="Proteomes" id="UP000683246">
    <property type="component" value="Chromosome"/>
</dbReference>
<dbReference type="AlphaFoldDB" id="A0A8J8MPT3"/>
<keyword evidence="2" id="KW-1185">Reference proteome</keyword>
<proteinExistence type="predicted"/>
<gene>
    <name evidence="1" type="ORF">HZI73_25265</name>
</gene>
<dbReference type="RefSeq" id="WP_212696108.1">
    <property type="nucleotide sequence ID" value="NZ_CP058649.1"/>
</dbReference>
<sequence length="55" mass="6936">MSKRTIQRRLKEEDTTFNEQLNHVKELMVRNYFYIENIIFITEVNKKLITLRYKW</sequence>
<reference evidence="1" key="1">
    <citation type="submission" date="2020-07" db="EMBL/GenBank/DDBJ databases">
        <title>Vallitalea pronyensis genome.</title>
        <authorList>
            <person name="Postec A."/>
        </authorList>
    </citation>
    <scope>NUCLEOTIDE SEQUENCE</scope>
    <source>
        <strain evidence="1">FatNI3</strain>
    </source>
</reference>